<keyword evidence="4" id="KW-1185">Reference proteome</keyword>
<dbReference type="RefSeq" id="WP_251739576.1">
    <property type="nucleotide sequence ID" value="NZ_JBHUOJ010000004.1"/>
</dbReference>
<accession>A0ABW5WZS7</accession>
<evidence type="ECO:0000313" key="4">
    <source>
        <dbReference type="Proteomes" id="UP001597438"/>
    </source>
</evidence>
<dbReference type="PROSITE" id="PS51257">
    <property type="entry name" value="PROKAR_LIPOPROTEIN"/>
    <property type="match status" value="1"/>
</dbReference>
<name>A0ABW5WZS7_9FLAO</name>
<gene>
    <name evidence="3" type="ORF">ACFSYS_01870</name>
</gene>
<proteinExistence type="predicted"/>
<evidence type="ECO:0000313" key="3">
    <source>
        <dbReference type="EMBL" id="MFD2832017.1"/>
    </source>
</evidence>
<feature type="chain" id="PRO_5046912978" description="Lipoprotein" evidence="2">
    <location>
        <begin position="19"/>
        <end position="146"/>
    </location>
</feature>
<feature type="signal peptide" evidence="2">
    <location>
        <begin position="1"/>
        <end position="18"/>
    </location>
</feature>
<evidence type="ECO:0000256" key="2">
    <source>
        <dbReference type="SAM" id="SignalP"/>
    </source>
</evidence>
<reference evidence="4" key="1">
    <citation type="journal article" date="2019" name="Int. J. Syst. Evol. Microbiol.">
        <title>The Global Catalogue of Microorganisms (GCM) 10K type strain sequencing project: providing services to taxonomists for standard genome sequencing and annotation.</title>
        <authorList>
            <consortium name="The Broad Institute Genomics Platform"/>
            <consortium name="The Broad Institute Genome Sequencing Center for Infectious Disease"/>
            <person name="Wu L."/>
            <person name="Ma J."/>
        </authorList>
    </citation>
    <scope>NUCLEOTIDE SEQUENCE [LARGE SCALE GENOMIC DNA]</scope>
    <source>
        <strain evidence="4">KCTC 52925</strain>
    </source>
</reference>
<protein>
    <recommendedName>
        <fullName evidence="5">Lipoprotein</fullName>
    </recommendedName>
</protein>
<evidence type="ECO:0000256" key="1">
    <source>
        <dbReference type="SAM" id="MobiDB-lite"/>
    </source>
</evidence>
<feature type="region of interest" description="Disordered" evidence="1">
    <location>
        <begin position="98"/>
        <end position="120"/>
    </location>
</feature>
<organism evidence="3 4">
    <name type="scientific">Christiangramia antarctica</name>
    <dbReference type="NCBI Taxonomy" id="2058158"/>
    <lineage>
        <taxon>Bacteria</taxon>
        <taxon>Pseudomonadati</taxon>
        <taxon>Bacteroidota</taxon>
        <taxon>Flavobacteriia</taxon>
        <taxon>Flavobacteriales</taxon>
        <taxon>Flavobacteriaceae</taxon>
        <taxon>Christiangramia</taxon>
    </lineage>
</organism>
<dbReference type="EMBL" id="JBHUOJ010000004">
    <property type="protein sequence ID" value="MFD2832017.1"/>
    <property type="molecule type" value="Genomic_DNA"/>
</dbReference>
<keyword evidence="2" id="KW-0732">Signal</keyword>
<sequence length="146" mass="16769">MKNTLLFMSFTLFMTLFSSCGSNKELQENPPSEVTDSFFYETDNGMRLSFQVAEIPADIQYQSVYFRGLKSNLIADPNGENIFHADFNTKMNDMVMHKDPKKEYGNTPPQRPEKSPVEITPNEALLVYTKDGDQKYYKLTGIVEKE</sequence>
<evidence type="ECO:0008006" key="5">
    <source>
        <dbReference type="Google" id="ProtNLM"/>
    </source>
</evidence>
<dbReference type="Proteomes" id="UP001597438">
    <property type="component" value="Unassembled WGS sequence"/>
</dbReference>
<comment type="caution">
    <text evidence="3">The sequence shown here is derived from an EMBL/GenBank/DDBJ whole genome shotgun (WGS) entry which is preliminary data.</text>
</comment>